<dbReference type="AlphaFoldDB" id="A0A0M4LXM0"/>
<evidence type="ECO:0000259" key="5">
    <source>
        <dbReference type="PROSITE" id="PS51935"/>
    </source>
</evidence>
<evidence type="ECO:0000256" key="4">
    <source>
        <dbReference type="ARBA" id="ARBA00022807"/>
    </source>
</evidence>
<accession>A0A0M4LXM0</accession>
<evidence type="ECO:0000313" key="7">
    <source>
        <dbReference type="Proteomes" id="UP000057938"/>
    </source>
</evidence>
<keyword evidence="7" id="KW-1185">Reference proteome</keyword>
<dbReference type="Proteomes" id="UP000057938">
    <property type="component" value="Chromosome"/>
</dbReference>
<dbReference type="GO" id="GO:0008234">
    <property type="term" value="F:cysteine-type peptidase activity"/>
    <property type="evidence" value="ECO:0007669"/>
    <property type="project" value="UniProtKB-KW"/>
</dbReference>
<gene>
    <name evidence="6" type="ORF">AMC99_02726</name>
</gene>
<reference evidence="6 7" key="1">
    <citation type="submission" date="2015-09" db="EMBL/GenBank/DDBJ databases">
        <title>Complete genome sequence of a benzo[a]pyrene-degrading bacterium Altererythrobacter epoxidivorans CGMCC 1.7731T.</title>
        <authorList>
            <person name="Li Z."/>
            <person name="Cheng H."/>
            <person name="Huo Y."/>
            <person name="Xu X."/>
        </authorList>
    </citation>
    <scope>NUCLEOTIDE SEQUENCE [LARGE SCALE GENOMIC DNA]</scope>
    <source>
        <strain evidence="6 7">CGMCC 1.7731</strain>
    </source>
</reference>
<dbReference type="Gene3D" id="3.90.1720.10">
    <property type="entry name" value="endopeptidase domain like (from Nostoc punctiforme)"/>
    <property type="match status" value="1"/>
</dbReference>
<evidence type="ECO:0000313" key="6">
    <source>
        <dbReference type="EMBL" id="ALE17997.1"/>
    </source>
</evidence>
<dbReference type="RefSeq" id="WP_061927280.1">
    <property type="nucleotide sequence ID" value="NZ_CP012669.1"/>
</dbReference>
<dbReference type="EMBL" id="CP012669">
    <property type="protein sequence ID" value="ALE17997.1"/>
    <property type="molecule type" value="Genomic_DNA"/>
</dbReference>
<dbReference type="InterPro" id="IPR000064">
    <property type="entry name" value="NLP_P60_dom"/>
</dbReference>
<dbReference type="InterPro" id="IPR038765">
    <property type="entry name" value="Papain-like_cys_pep_sf"/>
</dbReference>
<proteinExistence type="inferred from homology"/>
<evidence type="ECO:0000256" key="3">
    <source>
        <dbReference type="ARBA" id="ARBA00022801"/>
    </source>
</evidence>
<keyword evidence="3" id="KW-0378">Hydrolase</keyword>
<comment type="similarity">
    <text evidence="1">Belongs to the peptidase C40 family.</text>
</comment>
<organism evidence="6 7">
    <name type="scientific">Altererythrobacter epoxidivorans</name>
    <dbReference type="NCBI Taxonomy" id="361183"/>
    <lineage>
        <taxon>Bacteria</taxon>
        <taxon>Pseudomonadati</taxon>
        <taxon>Pseudomonadota</taxon>
        <taxon>Alphaproteobacteria</taxon>
        <taxon>Sphingomonadales</taxon>
        <taxon>Erythrobacteraceae</taxon>
        <taxon>Altererythrobacter</taxon>
    </lineage>
</organism>
<feature type="domain" description="NlpC/P60" evidence="5">
    <location>
        <begin position="1"/>
        <end position="137"/>
    </location>
</feature>
<dbReference type="PROSITE" id="PS51935">
    <property type="entry name" value="NLPC_P60"/>
    <property type="match status" value="1"/>
</dbReference>
<sequence>MTAAKIAEEAKSLIGVPFRLHGRDPRYGLDCVGLAAHCLEAAGREGNVPSDYRLKNLSVREWFGSARSFGLTEVAGESEAGDILLVVAAPAQFHILIATGGGAFVHAHAGLGKVAIATAPLQWPVAKHWRLQPKIED</sequence>
<dbReference type="PATRIC" id="fig|361183.4.peg.2680"/>
<name>A0A0M4LXM0_9SPHN</name>
<dbReference type="GO" id="GO:0006508">
    <property type="term" value="P:proteolysis"/>
    <property type="evidence" value="ECO:0007669"/>
    <property type="project" value="UniProtKB-KW"/>
</dbReference>
<dbReference type="STRING" id="361183.AMC99_02726"/>
<keyword evidence="2" id="KW-0645">Protease</keyword>
<evidence type="ECO:0000256" key="1">
    <source>
        <dbReference type="ARBA" id="ARBA00007074"/>
    </source>
</evidence>
<keyword evidence="4" id="KW-0788">Thiol protease</keyword>
<dbReference type="SUPFAM" id="SSF54001">
    <property type="entry name" value="Cysteine proteinases"/>
    <property type="match status" value="1"/>
</dbReference>
<protein>
    <submittedName>
        <fullName evidence="6">NlpC /P60 family peptidase</fullName>
    </submittedName>
</protein>
<evidence type="ECO:0000256" key="2">
    <source>
        <dbReference type="ARBA" id="ARBA00022670"/>
    </source>
</evidence>
<dbReference type="KEGG" id="aep:AMC99_02726"/>